<name>A0A328PZ40_9EURY</name>
<evidence type="ECO:0000256" key="1">
    <source>
        <dbReference type="ARBA" id="ARBA00004651"/>
    </source>
</evidence>
<dbReference type="AlphaFoldDB" id="A0A328PZ40"/>
<keyword evidence="3" id="KW-0812">Transmembrane</keyword>
<dbReference type="NCBIfam" id="NF004922">
    <property type="entry name" value="PRK06279.1"/>
    <property type="match status" value="1"/>
</dbReference>
<evidence type="ECO:0000256" key="2">
    <source>
        <dbReference type="ARBA" id="ARBA00022475"/>
    </source>
</evidence>
<dbReference type="GO" id="GO:0005886">
    <property type="term" value="C:plasma membrane"/>
    <property type="evidence" value="ECO:0007669"/>
    <property type="project" value="UniProtKB-SubCell"/>
</dbReference>
<protein>
    <submittedName>
        <fullName evidence="6">Cation:proton antiporter</fullName>
    </submittedName>
</protein>
<dbReference type="PANTHER" id="PTHR34584">
    <property type="entry name" value="NA(+)/H(+) ANTIPORTER SUBUNIT E1"/>
    <property type="match status" value="1"/>
</dbReference>
<dbReference type="Pfam" id="PF01899">
    <property type="entry name" value="MNHE"/>
    <property type="match status" value="1"/>
</dbReference>
<dbReference type="GeneID" id="3855142"/>
<keyword evidence="5" id="KW-0472">Membrane</keyword>
<evidence type="ECO:0000313" key="6">
    <source>
        <dbReference type="EMBL" id="RAP02523.1"/>
    </source>
</evidence>
<dbReference type="GO" id="GO:0008324">
    <property type="term" value="F:monoatomic cation transmembrane transporter activity"/>
    <property type="evidence" value="ECO:0007669"/>
    <property type="project" value="InterPro"/>
</dbReference>
<sequence length="103" mass="11417">MFLTRIIYGIEFFVVLVVEIIKAILDTSICCLKGDVDPIVVKIKPDLERPVSLAILSNTITLTPGTITVSMDQEERVLTVSALTPRSTGDIIPLEPYIKKMLE</sequence>
<dbReference type="PANTHER" id="PTHR34584:SF1">
    <property type="entry name" value="NA(+)_H(+) ANTIPORTER SUBUNIT E1"/>
    <property type="match status" value="1"/>
</dbReference>
<dbReference type="Proteomes" id="UP000248557">
    <property type="component" value="Unassembled WGS sequence"/>
</dbReference>
<dbReference type="RefSeq" id="WP_011407026.1">
    <property type="nucleotide sequence ID" value="NZ_CATZNA010000123.1"/>
</dbReference>
<dbReference type="OMA" id="IIPFEPY"/>
<evidence type="ECO:0000256" key="5">
    <source>
        <dbReference type="ARBA" id="ARBA00023136"/>
    </source>
</evidence>
<keyword evidence="4" id="KW-1133">Transmembrane helix</keyword>
<comment type="subcellular location">
    <subcellularLocation>
        <location evidence="1">Cell membrane</location>
        <topology evidence="1">Multi-pass membrane protein</topology>
    </subcellularLocation>
</comment>
<proteinExistence type="predicted"/>
<dbReference type="InterPro" id="IPR002758">
    <property type="entry name" value="Cation_antiport_E"/>
</dbReference>
<organism evidence="6 7">
    <name type="scientific">Methanosphaera stadtmanae</name>
    <dbReference type="NCBI Taxonomy" id="2317"/>
    <lineage>
        <taxon>Archaea</taxon>
        <taxon>Methanobacteriati</taxon>
        <taxon>Methanobacteriota</taxon>
        <taxon>Methanomada group</taxon>
        <taxon>Methanobacteria</taxon>
        <taxon>Methanobacteriales</taxon>
        <taxon>Methanobacteriaceae</taxon>
        <taxon>Methanosphaera</taxon>
    </lineage>
</organism>
<dbReference type="EMBL" id="NGJK01000088">
    <property type="protein sequence ID" value="RAP02523.1"/>
    <property type="molecule type" value="Genomic_DNA"/>
</dbReference>
<comment type="caution">
    <text evidence="6">The sequence shown here is derived from an EMBL/GenBank/DDBJ whole genome shotgun (WGS) entry which is preliminary data.</text>
</comment>
<accession>A0A328PZ40</accession>
<keyword evidence="2" id="KW-1003">Cell membrane</keyword>
<evidence type="ECO:0000256" key="3">
    <source>
        <dbReference type="ARBA" id="ARBA00022692"/>
    </source>
</evidence>
<reference evidence="6 7" key="1">
    <citation type="submission" date="2017-05" db="EMBL/GenBank/DDBJ databases">
        <title>Host range expansion of the Methanosphaera genus to humans and monogastric animals involves recent and extensive reduction in genome content.</title>
        <authorList>
            <person name="Hoedt E.C."/>
            <person name="Volmer J.G."/>
            <person name="Parks D.H."/>
            <person name="Rosewarne C.P."/>
            <person name="Denman S.E."/>
            <person name="Mcsweeney C.S."/>
            <person name="O Cuiv P."/>
            <person name="Hugenholtz P."/>
            <person name="Tyson G.W."/>
            <person name="Morrison M."/>
        </authorList>
    </citation>
    <scope>NUCLEOTIDE SEQUENCE [LARGE SCALE GENOMIC DNA]</scope>
    <source>
        <strain evidence="6 7">PA5</strain>
    </source>
</reference>
<evidence type="ECO:0000256" key="4">
    <source>
        <dbReference type="ARBA" id="ARBA00022989"/>
    </source>
</evidence>
<gene>
    <name evidence="6" type="ORF">CA615_07225</name>
</gene>
<evidence type="ECO:0000313" key="7">
    <source>
        <dbReference type="Proteomes" id="UP000248557"/>
    </source>
</evidence>